<comment type="caution">
    <text evidence="1">The sequence shown here is derived from an EMBL/GenBank/DDBJ whole genome shotgun (WGS) entry which is preliminary data.</text>
</comment>
<reference evidence="1 2" key="1">
    <citation type="journal article" date="2023" name="Science">
        <title>Complex scaffold remodeling in plant triterpene biosynthesis.</title>
        <authorList>
            <person name="De La Pena R."/>
            <person name="Hodgson H."/>
            <person name="Liu J.C."/>
            <person name="Stephenson M.J."/>
            <person name="Martin A.C."/>
            <person name="Owen C."/>
            <person name="Harkess A."/>
            <person name="Leebens-Mack J."/>
            <person name="Jimenez L.E."/>
            <person name="Osbourn A."/>
            <person name="Sattely E.S."/>
        </authorList>
    </citation>
    <scope>NUCLEOTIDE SEQUENCE [LARGE SCALE GENOMIC DNA]</scope>
    <source>
        <strain evidence="2">cv. JPN11</strain>
        <tissue evidence="1">Leaf</tissue>
    </source>
</reference>
<accession>A0ACC1Y612</accession>
<protein>
    <submittedName>
        <fullName evidence="1">SAUR-like auxin-responsive protein family</fullName>
    </submittedName>
</protein>
<dbReference type="EMBL" id="CM051398">
    <property type="protein sequence ID" value="KAJ4719058.1"/>
    <property type="molecule type" value="Genomic_DNA"/>
</dbReference>
<organism evidence="1 2">
    <name type="scientific">Melia azedarach</name>
    <name type="common">Chinaberry tree</name>
    <dbReference type="NCBI Taxonomy" id="155640"/>
    <lineage>
        <taxon>Eukaryota</taxon>
        <taxon>Viridiplantae</taxon>
        <taxon>Streptophyta</taxon>
        <taxon>Embryophyta</taxon>
        <taxon>Tracheophyta</taxon>
        <taxon>Spermatophyta</taxon>
        <taxon>Magnoliopsida</taxon>
        <taxon>eudicotyledons</taxon>
        <taxon>Gunneridae</taxon>
        <taxon>Pentapetalae</taxon>
        <taxon>rosids</taxon>
        <taxon>malvids</taxon>
        <taxon>Sapindales</taxon>
        <taxon>Meliaceae</taxon>
        <taxon>Melia</taxon>
    </lineage>
</organism>
<proteinExistence type="predicted"/>
<dbReference type="Proteomes" id="UP001164539">
    <property type="component" value="Chromosome 5"/>
</dbReference>
<evidence type="ECO:0000313" key="1">
    <source>
        <dbReference type="EMBL" id="KAJ4719058.1"/>
    </source>
</evidence>
<sequence>MQQSCFIRKPKKILRPWLWRTQNHHGKRQKYWDYGDQNAKESLFMGELSDGRRDPKYLEPVPKGFLAVYVGPEQRRFVIPMAYLSMPNFRVLMDNVADEYGYEQEGGLEFPCEEEEFQEILVRCLEMHQMNKKRSNNNISKKKF</sequence>
<evidence type="ECO:0000313" key="2">
    <source>
        <dbReference type="Proteomes" id="UP001164539"/>
    </source>
</evidence>
<gene>
    <name evidence="1" type="ORF">OWV82_010678</name>
</gene>
<name>A0ACC1Y612_MELAZ</name>
<keyword evidence="2" id="KW-1185">Reference proteome</keyword>